<dbReference type="InterPro" id="IPR037171">
    <property type="entry name" value="NagB/RpiA_transferase-like"/>
</dbReference>
<sequence>MRLDSKRQRGFPTGNSPTSIPYRVFPEARDASEAAAQEIATLVRSRAAEGRTCILGLATGSTVVKVYSALVRMHQEQGLSFENVAVFVLDEFLPMTPECLQSHVRFIYEHLLDHIDVPRDRIFVPDGTVSQDQLSDYCLKFENRIDEMGGIDMLLLGIGRTGHIGFNEPGSGTDSRTRPITLDAITRIDSASNFFGVENVPRRAITMGVGTILDARRIILLAFGEGKASIVARAVEGEVAPSVPATFLQQHDDVEFFLDSAAAANLEAFRAPWLVDEVKWDDILVRRAVIALSQSVEKPVLMLTDADYNNNGLQSLLAEYGSAYEINLSVFRYLQNTITGWPAGKPDQPNTVFPKRVVLFSPHPDDDVISMGGTLTRLADQNHEVHVAYQTSGNLAVFDDDALRFAEFVVDFCEQYDVMTEPCRQLTSKMVDALQNKTAGSIDIGEVQKLKGLIRRGEAAAGARVCGVHDDRLHHLDLPFYETGKVRKNPFGAEDIQITVDLLRSIKPHQIYAAGDLSDPHGTHRVCIDIIFAACEVCRNDDWFQSCVIWLYRGAWQEWAPHEIEMAVPLSPQEVDRKRDAIFKHESQKDRALFPGSDAREFWQRAEARNAQTANIYDRLGLAQYQAIEGFVRWKGFESDNQS</sequence>
<dbReference type="SUPFAM" id="SSF100950">
    <property type="entry name" value="NagB/RpiA/CoA transferase-like"/>
    <property type="match status" value="1"/>
</dbReference>
<organism evidence="2 3">
    <name type="scientific">Roseiconus lacunae</name>
    <dbReference type="NCBI Taxonomy" id="2605694"/>
    <lineage>
        <taxon>Bacteria</taxon>
        <taxon>Pseudomonadati</taxon>
        <taxon>Planctomycetota</taxon>
        <taxon>Planctomycetia</taxon>
        <taxon>Pirellulales</taxon>
        <taxon>Pirellulaceae</taxon>
        <taxon>Roseiconus</taxon>
    </lineage>
</organism>
<protein>
    <submittedName>
        <fullName evidence="2">Glucosamine-6-phosphate deaminase</fullName>
    </submittedName>
</protein>
<keyword evidence="3" id="KW-1185">Reference proteome</keyword>
<dbReference type="EMBL" id="JASZZN010000005">
    <property type="protein sequence ID" value="MDM4015358.1"/>
    <property type="molecule type" value="Genomic_DNA"/>
</dbReference>
<evidence type="ECO:0000313" key="2">
    <source>
        <dbReference type="EMBL" id="MDM4015358.1"/>
    </source>
</evidence>
<evidence type="ECO:0000259" key="1">
    <source>
        <dbReference type="Pfam" id="PF01182"/>
    </source>
</evidence>
<dbReference type="PANTHER" id="PTHR42892:SF1">
    <property type="entry name" value="GLUCOSAMINE-6-PHOSPHATE ISOMERASE"/>
    <property type="match status" value="1"/>
</dbReference>
<dbReference type="Gene3D" id="3.40.50.1360">
    <property type="match status" value="1"/>
</dbReference>
<dbReference type="Proteomes" id="UP001239462">
    <property type="component" value="Unassembled WGS sequence"/>
</dbReference>
<accession>A0ABT7PFU0</accession>
<dbReference type="InterPro" id="IPR006148">
    <property type="entry name" value="Glc/Gal-6P_isomerase"/>
</dbReference>
<proteinExistence type="predicted"/>
<dbReference type="CDD" id="cd01399">
    <property type="entry name" value="GlcN6P_deaminase"/>
    <property type="match status" value="1"/>
</dbReference>
<name>A0ABT7PFU0_9BACT</name>
<dbReference type="InterPro" id="IPR003737">
    <property type="entry name" value="GlcNAc_PI_deacetylase-related"/>
</dbReference>
<dbReference type="NCBIfam" id="NF002557">
    <property type="entry name" value="PRK02122.1"/>
    <property type="match status" value="1"/>
</dbReference>
<dbReference type="Pfam" id="PF01182">
    <property type="entry name" value="Glucosamine_iso"/>
    <property type="match status" value="1"/>
</dbReference>
<dbReference type="InterPro" id="IPR024078">
    <property type="entry name" value="LmbE-like_dom_sf"/>
</dbReference>
<dbReference type="RefSeq" id="WP_230776616.1">
    <property type="nucleotide sequence ID" value="NZ_JAJMQV010000086.1"/>
</dbReference>
<dbReference type="SUPFAM" id="SSF102588">
    <property type="entry name" value="LmbE-like"/>
    <property type="match status" value="1"/>
</dbReference>
<gene>
    <name evidence="2" type="ORF">QTN89_07965</name>
</gene>
<dbReference type="PANTHER" id="PTHR42892">
    <property type="entry name" value="GLUCOSAMINE-6-PHOSPHATE DEAMINASE-LIKE PROTEIN BT_0258-RELATED"/>
    <property type="match status" value="1"/>
</dbReference>
<dbReference type="Gene3D" id="3.40.50.10320">
    <property type="entry name" value="LmbE-like"/>
    <property type="match status" value="1"/>
</dbReference>
<reference evidence="2 3" key="1">
    <citation type="submission" date="2023-06" db="EMBL/GenBank/DDBJ databases">
        <title>Roseiconus lacunae JC819 isolated from Gulf of Mannar region, Tamil Nadu.</title>
        <authorList>
            <person name="Pk S."/>
            <person name="Ch S."/>
            <person name="Ch V.R."/>
        </authorList>
    </citation>
    <scope>NUCLEOTIDE SEQUENCE [LARGE SCALE GENOMIC DNA]</scope>
    <source>
        <strain evidence="2 3">JC819</strain>
    </source>
</reference>
<feature type="domain" description="Glucosamine/galactosamine-6-phosphate isomerase" evidence="1">
    <location>
        <begin position="28"/>
        <end position="251"/>
    </location>
</feature>
<dbReference type="InterPro" id="IPR004547">
    <property type="entry name" value="Glucosamine6P_isomerase"/>
</dbReference>
<comment type="caution">
    <text evidence="2">The sequence shown here is derived from an EMBL/GenBank/DDBJ whole genome shotgun (WGS) entry which is preliminary data.</text>
</comment>
<evidence type="ECO:0000313" key="3">
    <source>
        <dbReference type="Proteomes" id="UP001239462"/>
    </source>
</evidence>
<dbReference type="Pfam" id="PF02585">
    <property type="entry name" value="PIG-L"/>
    <property type="match status" value="1"/>
</dbReference>
<dbReference type="InterPro" id="IPR052960">
    <property type="entry name" value="GlcN6P_deaminase-like"/>
</dbReference>